<keyword evidence="1" id="KW-0547">Nucleotide-binding</keyword>
<dbReference type="GO" id="GO:0004066">
    <property type="term" value="F:asparagine synthase (glutamine-hydrolyzing) activity"/>
    <property type="evidence" value="ECO:0007669"/>
    <property type="project" value="InterPro"/>
</dbReference>
<dbReference type="InterPro" id="IPR001962">
    <property type="entry name" value="Asn_synthase"/>
</dbReference>
<dbReference type="PANTHER" id="PTHR11772:SF46">
    <property type="entry name" value="ASPARAGINE SYNTHETASE DOMAIN-CONTAINING PROTEIN"/>
    <property type="match status" value="1"/>
</dbReference>
<feature type="domain" description="Asparagine synthetase" evidence="3">
    <location>
        <begin position="25"/>
        <end position="144"/>
    </location>
</feature>
<protein>
    <submittedName>
        <fullName evidence="4">Asparagine synthase</fullName>
    </submittedName>
</protein>
<accession>A0A0D5C332</accession>
<dbReference type="KEGG" id="nin:NADRNF5_1060"/>
<dbReference type="EMBL" id="CP011070">
    <property type="protein sequence ID" value="AJW70750.1"/>
    <property type="molecule type" value="Genomic_DNA"/>
</dbReference>
<dbReference type="GO" id="GO:0005524">
    <property type="term" value="F:ATP binding"/>
    <property type="evidence" value="ECO:0007669"/>
    <property type="project" value="UniProtKB-KW"/>
</dbReference>
<evidence type="ECO:0000313" key="5">
    <source>
        <dbReference type="Proteomes" id="UP000032408"/>
    </source>
</evidence>
<sequence length="314" mass="35691">MLDNASKELYKVLEESCNSCKSNLIALSGGLDSSIIAYFLKNRKPNAIAIIAEDFVSTDLTYCQRIAKEFGLNLTIYQVKTAEILEAVEETIKILKNFNDIEIRNNVVMYLAIKWAKDNGEKSIITGDGADELFAGYSFLVNKPENELEAEITRVCSVMHFPTQKIGKEIGIDIESPFLNDKVIDLAKKIPADMKVRDEGKQRHGKWILRKTFEKFLPQQITWREKSPMQDGSGTAGLTGLFESIINEEKYVEKKLTTEKEDEVIIRSRESMHYYEIYKKLFGVPVKSPGNACPYCKHEVKNSKFCRMCGAFPI</sequence>
<reference evidence="5" key="1">
    <citation type="submission" date="2015-03" db="EMBL/GenBank/DDBJ databases">
        <title>Characterization of two novel Thaumarchaeota isolated from the Northern Adriatic Sea.</title>
        <authorList>
            <person name="Bayer B."/>
            <person name="Vojvoda J."/>
            <person name="Offre P."/>
            <person name="Srivastava A."/>
            <person name="Elisabeth N."/>
            <person name="Garcia J.A.L."/>
            <person name="Schleper C."/>
            <person name="Herndl G.J."/>
        </authorList>
    </citation>
    <scope>NUCLEOTIDE SEQUENCE [LARGE SCALE GENOMIC DNA]</scope>
    <source>
        <strain evidence="5">NF5</strain>
    </source>
</reference>
<gene>
    <name evidence="4" type="ORF">NADRNF5_1060</name>
</gene>
<dbReference type="GO" id="GO:0006529">
    <property type="term" value="P:asparagine biosynthetic process"/>
    <property type="evidence" value="ECO:0007669"/>
    <property type="project" value="InterPro"/>
</dbReference>
<dbReference type="Pfam" id="PF00733">
    <property type="entry name" value="Asn_synthase"/>
    <property type="match status" value="2"/>
</dbReference>
<dbReference type="InterPro" id="IPR014729">
    <property type="entry name" value="Rossmann-like_a/b/a_fold"/>
</dbReference>
<keyword evidence="2" id="KW-0067">ATP-binding</keyword>
<feature type="domain" description="Asparagine synthetase" evidence="3">
    <location>
        <begin position="170"/>
        <end position="253"/>
    </location>
</feature>
<evidence type="ECO:0000259" key="3">
    <source>
        <dbReference type="Pfam" id="PF00733"/>
    </source>
</evidence>
<dbReference type="SUPFAM" id="SSF52402">
    <property type="entry name" value="Adenine nucleotide alpha hydrolases-like"/>
    <property type="match status" value="1"/>
</dbReference>
<dbReference type="AlphaFoldDB" id="A0A0D5C332"/>
<dbReference type="HOGENOM" id="CLU_050152_0_0_2"/>
<dbReference type="STRING" id="1580092.NADRNF5_1060"/>
<dbReference type="Gene3D" id="3.40.50.620">
    <property type="entry name" value="HUPs"/>
    <property type="match status" value="1"/>
</dbReference>
<dbReference type="PANTHER" id="PTHR11772">
    <property type="entry name" value="ASPARAGINE SYNTHETASE"/>
    <property type="match status" value="1"/>
</dbReference>
<dbReference type="Proteomes" id="UP000032408">
    <property type="component" value="Chromosome"/>
</dbReference>
<proteinExistence type="predicted"/>
<organism evidence="4 5">
    <name type="scientific">Nitrosopumilus adriaticus</name>
    <dbReference type="NCBI Taxonomy" id="1580092"/>
    <lineage>
        <taxon>Archaea</taxon>
        <taxon>Nitrososphaerota</taxon>
        <taxon>Nitrososphaeria</taxon>
        <taxon>Nitrosopumilales</taxon>
        <taxon>Nitrosopumilaceae</taxon>
        <taxon>Nitrosopumilus</taxon>
    </lineage>
</organism>
<dbReference type="InterPro" id="IPR050795">
    <property type="entry name" value="Asn_Synthetase"/>
</dbReference>
<dbReference type="GO" id="GO:0005829">
    <property type="term" value="C:cytosol"/>
    <property type="evidence" value="ECO:0007669"/>
    <property type="project" value="TreeGrafter"/>
</dbReference>
<dbReference type="GeneID" id="24820273"/>
<evidence type="ECO:0000313" key="4">
    <source>
        <dbReference type="EMBL" id="AJW70750.1"/>
    </source>
</evidence>
<dbReference type="CDD" id="cd01991">
    <property type="entry name" value="Asn_synthase_B_C"/>
    <property type="match status" value="1"/>
</dbReference>
<evidence type="ECO:0000256" key="2">
    <source>
        <dbReference type="ARBA" id="ARBA00022840"/>
    </source>
</evidence>
<keyword evidence="5" id="KW-1185">Reference proteome</keyword>
<name>A0A0D5C332_9ARCH</name>
<dbReference type="RefSeq" id="WP_237089360.1">
    <property type="nucleotide sequence ID" value="NZ_CP011070.1"/>
</dbReference>
<reference evidence="4 5" key="2">
    <citation type="journal article" date="2016" name="ISME J.">
        <title>Physiological and genomic characterization of two novel marine thaumarchaeal strains indicates niche differentiation.</title>
        <authorList>
            <person name="Bayer B."/>
            <person name="Vojvoda J."/>
            <person name="Offre P."/>
            <person name="Alves R.J."/>
            <person name="Elisabeth N.H."/>
            <person name="Garcia J.A."/>
            <person name="Volland J.M."/>
            <person name="Srivastava A."/>
            <person name="Schleper C."/>
            <person name="Herndl G.J."/>
        </authorList>
    </citation>
    <scope>NUCLEOTIDE SEQUENCE [LARGE SCALE GENOMIC DNA]</scope>
    <source>
        <strain evidence="4 5">NF5</strain>
    </source>
</reference>
<evidence type="ECO:0000256" key="1">
    <source>
        <dbReference type="ARBA" id="ARBA00022741"/>
    </source>
</evidence>